<keyword evidence="2" id="KW-0255">Endonuclease</keyword>
<dbReference type="SMART" id="SM00507">
    <property type="entry name" value="HNHc"/>
    <property type="match status" value="1"/>
</dbReference>
<feature type="domain" description="HNH nuclease" evidence="1">
    <location>
        <begin position="235"/>
        <end position="289"/>
    </location>
</feature>
<keyword evidence="2" id="KW-0378">Hydrolase</keyword>
<dbReference type="OrthoDB" id="8440659at2"/>
<organism evidence="2 3">
    <name type="scientific">Opitutus terrae (strain DSM 11246 / JCM 15787 / PB90-1)</name>
    <dbReference type="NCBI Taxonomy" id="452637"/>
    <lineage>
        <taxon>Bacteria</taxon>
        <taxon>Pseudomonadati</taxon>
        <taxon>Verrucomicrobiota</taxon>
        <taxon>Opitutia</taxon>
        <taxon>Opitutales</taxon>
        <taxon>Opitutaceae</taxon>
        <taxon>Opitutus</taxon>
    </lineage>
</organism>
<dbReference type="EMBL" id="CP001032">
    <property type="protein sequence ID" value="ACB74316.1"/>
    <property type="molecule type" value="Genomic_DNA"/>
</dbReference>
<dbReference type="Proteomes" id="UP000007013">
    <property type="component" value="Chromosome"/>
</dbReference>
<accession>B1ZXT2</accession>
<evidence type="ECO:0000313" key="3">
    <source>
        <dbReference type="Proteomes" id="UP000007013"/>
    </source>
</evidence>
<sequence length="443" mass="48974">MPKPTINFIRGKVSSEARARFDEIWHYRLTENQWPTDRWNYKRLPKPKFDALLKSLNGAYIVEMDSSGTKTYELQPIGVLCTSDGDRYLKLLRRFVEYLRHVYFDNDRQNSIQHSELINHAGFTSAESAELGRLLYVSRILGVACGGQPDFSAWSTSLPSDLGGILPSEGPTDEAFEILILRDWHPHWPISYEERARQLHSGSASVLKHLLDVASTAPAPKRKEPARKRAHVPAATETKVLAASRRRCAFCFGLNGVLEETEGQIAHIDHDPKNAKPENLVWLCSKHHNSYDSSMSQVKGYTAGELRLFRAELRKAIERKEHLSAPKSAPAAISGAAPQLPYEPQLKSSPREAVLAAWKDVQRAAIGVLETKMAFPDKTAPIPTGALITMLRNFGGVDQANATAIGQLASIHDAIAGGAAVDESTARAYCDAAEPVIAYLMAK</sequence>
<gene>
    <name evidence="2" type="ordered locus">Oter_1028</name>
</gene>
<evidence type="ECO:0000259" key="1">
    <source>
        <dbReference type="SMART" id="SM00507"/>
    </source>
</evidence>
<dbReference type="RefSeq" id="WP_012373854.1">
    <property type="nucleotide sequence ID" value="NC_010571.1"/>
</dbReference>
<dbReference type="AlphaFoldDB" id="B1ZXT2"/>
<evidence type="ECO:0000313" key="2">
    <source>
        <dbReference type="EMBL" id="ACB74316.1"/>
    </source>
</evidence>
<dbReference type="InterPro" id="IPR003615">
    <property type="entry name" value="HNH_nuc"/>
</dbReference>
<keyword evidence="2" id="KW-0540">Nuclease</keyword>
<dbReference type="KEGG" id="ote:Oter_1028"/>
<dbReference type="HOGENOM" id="CLU_617967_0_0_0"/>
<dbReference type="GO" id="GO:0004519">
    <property type="term" value="F:endonuclease activity"/>
    <property type="evidence" value="ECO:0007669"/>
    <property type="project" value="UniProtKB-KW"/>
</dbReference>
<dbReference type="CDD" id="cd00085">
    <property type="entry name" value="HNHc"/>
    <property type="match status" value="1"/>
</dbReference>
<protein>
    <submittedName>
        <fullName evidence="2">HNH endonuclease</fullName>
    </submittedName>
</protein>
<dbReference type="eggNOG" id="COG1403">
    <property type="taxonomic scope" value="Bacteria"/>
</dbReference>
<name>B1ZXT2_OPITP</name>
<keyword evidence="3" id="KW-1185">Reference proteome</keyword>
<reference evidence="2 3" key="1">
    <citation type="journal article" date="2011" name="J. Bacteriol.">
        <title>Genome sequence of the verrucomicrobium Opitutus terrae PB90-1, an abundant inhabitant of rice paddy soil ecosystems.</title>
        <authorList>
            <person name="van Passel M.W."/>
            <person name="Kant R."/>
            <person name="Palva A."/>
            <person name="Copeland A."/>
            <person name="Lucas S."/>
            <person name="Lapidus A."/>
            <person name="Glavina del Rio T."/>
            <person name="Pitluck S."/>
            <person name="Goltsman E."/>
            <person name="Clum A."/>
            <person name="Sun H."/>
            <person name="Schmutz J."/>
            <person name="Larimer F.W."/>
            <person name="Land M.L."/>
            <person name="Hauser L."/>
            <person name="Kyrpides N."/>
            <person name="Mikhailova N."/>
            <person name="Richardson P.P."/>
            <person name="Janssen P.H."/>
            <person name="de Vos W.M."/>
            <person name="Smidt H."/>
        </authorList>
    </citation>
    <scope>NUCLEOTIDE SEQUENCE [LARGE SCALE GENOMIC DNA]</scope>
    <source>
        <strain evidence="3">DSM 11246 / JCM 15787 / PB90-1</strain>
    </source>
</reference>
<proteinExistence type="predicted"/>